<keyword evidence="3" id="KW-0472">Membrane</keyword>
<dbReference type="AlphaFoldDB" id="A0A6A4HQB2"/>
<dbReference type="InterPro" id="IPR029058">
    <property type="entry name" value="AB_hydrolase_fold"/>
</dbReference>
<dbReference type="Pfam" id="PF05057">
    <property type="entry name" value="DUF676"/>
    <property type="match status" value="1"/>
</dbReference>
<evidence type="ECO:0000256" key="1">
    <source>
        <dbReference type="ARBA" id="ARBA00007920"/>
    </source>
</evidence>
<dbReference type="PANTHER" id="PTHR12482:SF62">
    <property type="entry name" value="LIPASE ROG1-RELATED"/>
    <property type="match status" value="1"/>
</dbReference>
<comment type="similarity">
    <text evidence="1">Belongs to the putative lipase ROG1 family.</text>
</comment>
<proteinExistence type="inferred from homology"/>
<sequence length="471" mass="52487">MASTSNDSPTPSNSVDSVHLLVLVHGMWGSPIHLAETARIAKEARPEIHVLLAETNREDSTYDGIDWGGERVAEEIIQEINRLREQGKHVRQFSITGYSLGGLVSRYVVGIFFQRGLFSPSSSEPISLIPMNFCTMATPHLGLCRYPTFISSLSHTLGPKLLSRTGEQFYLKDKWSKNGRPLLDIMADPNYVFYQALMQFKHVRIFANAINDLTVPYVTAAIELEDPFADHEATGLEVQFYPKYHPLIESYNLPSPPKPKHERKKKNAPFLPPFLQRRFPLNIVVYTFLPLLIPVFITLVLFRFTKASKSSRARIKLLEKKSEDSGSGSLMKALSHLERQIEDAVADAIDDPGSVSSTSTSPRSSSPLSSGTSTPAPTSNSTPPLTSPPSLLDPESSPSPNPKKSGQPILTPLQKTICGRLNSIPHLKKERAFIDGVRNSHATIVSRDVRNFEFHRVGEGVLRFWMDKFEV</sequence>
<feature type="domain" description="DUF676" evidence="4">
    <location>
        <begin position="16"/>
        <end position="219"/>
    </location>
</feature>
<dbReference type="Proteomes" id="UP000799118">
    <property type="component" value="Unassembled WGS sequence"/>
</dbReference>
<evidence type="ECO:0000259" key="4">
    <source>
        <dbReference type="Pfam" id="PF05057"/>
    </source>
</evidence>
<keyword evidence="3" id="KW-0812">Transmembrane</keyword>
<evidence type="ECO:0000256" key="3">
    <source>
        <dbReference type="SAM" id="Phobius"/>
    </source>
</evidence>
<evidence type="ECO:0000313" key="6">
    <source>
        <dbReference type="Proteomes" id="UP000799118"/>
    </source>
</evidence>
<evidence type="ECO:0000313" key="5">
    <source>
        <dbReference type="EMBL" id="KAE9399538.1"/>
    </source>
</evidence>
<dbReference type="InterPro" id="IPR044294">
    <property type="entry name" value="Lipase-like"/>
</dbReference>
<dbReference type="PANTHER" id="PTHR12482">
    <property type="entry name" value="LIPASE ROG1-RELATED-RELATED"/>
    <property type="match status" value="1"/>
</dbReference>
<dbReference type="InterPro" id="IPR007751">
    <property type="entry name" value="DUF676_lipase-like"/>
</dbReference>
<name>A0A6A4HQB2_9AGAR</name>
<feature type="region of interest" description="Disordered" evidence="2">
    <location>
        <begin position="349"/>
        <end position="411"/>
    </location>
</feature>
<evidence type="ECO:0000256" key="2">
    <source>
        <dbReference type="SAM" id="MobiDB-lite"/>
    </source>
</evidence>
<keyword evidence="3" id="KW-1133">Transmembrane helix</keyword>
<dbReference type="Gene3D" id="3.40.50.1820">
    <property type="entry name" value="alpha/beta hydrolase"/>
    <property type="match status" value="1"/>
</dbReference>
<gene>
    <name evidence="5" type="ORF">BT96DRAFT_920072</name>
</gene>
<feature type="transmembrane region" description="Helical" evidence="3">
    <location>
        <begin position="283"/>
        <end position="304"/>
    </location>
</feature>
<feature type="compositionally biased region" description="Low complexity" evidence="2">
    <location>
        <begin position="354"/>
        <end position="405"/>
    </location>
</feature>
<organism evidence="5 6">
    <name type="scientific">Gymnopus androsaceus JB14</name>
    <dbReference type="NCBI Taxonomy" id="1447944"/>
    <lineage>
        <taxon>Eukaryota</taxon>
        <taxon>Fungi</taxon>
        <taxon>Dikarya</taxon>
        <taxon>Basidiomycota</taxon>
        <taxon>Agaricomycotina</taxon>
        <taxon>Agaricomycetes</taxon>
        <taxon>Agaricomycetidae</taxon>
        <taxon>Agaricales</taxon>
        <taxon>Marasmiineae</taxon>
        <taxon>Omphalotaceae</taxon>
        <taxon>Gymnopus</taxon>
    </lineage>
</organism>
<reference evidence="5" key="1">
    <citation type="journal article" date="2019" name="Environ. Microbiol.">
        <title>Fungal ecological strategies reflected in gene transcription - a case study of two litter decomposers.</title>
        <authorList>
            <person name="Barbi F."/>
            <person name="Kohler A."/>
            <person name="Barry K."/>
            <person name="Baskaran P."/>
            <person name="Daum C."/>
            <person name="Fauchery L."/>
            <person name="Ihrmark K."/>
            <person name="Kuo A."/>
            <person name="LaButti K."/>
            <person name="Lipzen A."/>
            <person name="Morin E."/>
            <person name="Grigoriev I.V."/>
            <person name="Henrissat B."/>
            <person name="Lindahl B."/>
            <person name="Martin F."/>
        </authorList>
    </citation>
    <scope>NUCLEOTIDE SEQUENCE</scope>
    <source>
        <strain evidence="5">JB14</strain>
    </source>
</reference>
<accession>A0A6A4HQB2</accession>
<dbReference type="SUPFAM" id="SSF53474">
    <property type="entry name" value="alpha/beta-Hydrolases"/>
    <property type="match status" value="1"/>
</dbReference>
<keyword evidence="6" id="KW-1185">Reference proteome</keyword>
<dbReference type="EMBL" id="ML769468">
    <property type="protein sequence ID" value="KAE9399538.1"/>
    <property type="molecule type" value="Genomic_DNA"/>
</dbReference>
<dbReference type="OrthoDB" id="273452at2759"/>
<protein>
    <submittedName>
        <fullName evidence="5">DUF676-domain-containing protein</fullName>
    </submittedName>
</protein>